<keyword evidence="12" id="KW-1185">Reference proteome</keyword>
<keyword evidence="3" id="KW-1003">Cell membrane</keyword>
<evidence type="ECO:0000256" key="3">
    <source>
        <dbReference type="ARBA" id="ARBA00022475"/>
    </source>
</evidence>
<dbReference type="EMBL" id="FTOI01000008">
    <property type="protein sequence ID" value="SIS83551.1"/>
    <property type="molecule type" value="Genomic_DNA"/>
</dbReference>
<evidence type="ECO:0000256" key="6">
    <source>
        <dbReference type="ARBA" id="ARBA00023136"/>
    </source>
</evidence>
<dbReference type="Proteomes" id="UP000185839">
    <property type="component" value="Unassembled WGS sequence"/>
</dbReference>
<comment type="subcellular location">
    <subcellularLocation>
        <location evidence="1 9">Cell membrane</location>
        <topology evidence="1 9">Multi-pass membrane protein</topology>
    </subcellularLocation>
</comment>
<name>A0A1N7MC51_9FLAO</name>
<evidence type="ECO:0000256" key="7">
    <source>
        <dbReference type="ARBA" id="ARBA00038151"/>
    </source>
</evidence>
<comment type="similarity">
    <text evidence="7">Belongs to the drug/metabolite transporter (DMT) superfamily. Small multidrug resistance (SMR) (TC 2.A.7.1) family. Gdx/SugE subfamily.</text>
</comment>
<protein>
    <recommendedName>
        <fullName evidence="8">Guanidinium exporter</fullName>
    </recommendedName>
</protein>
<evidence type="ECO:0000313" key="12">
    <source>
        <dbReference type="Proteomes" id="UP000185839"/>
    </source>
</evidence>
<evidence type="ECO:0000256" key="8">
    <source>
        <dbReference type="ARBA" id="ARBA00039168"/>
    </source>
</evidence>
<feature type="transmembrane region" description="Helical" evidence="10">
    <location>
        <begin position="33"/>
        <end position="53"/>
    </location>
</feature>
<feature type="transmembrane region" description="Helical" evidence="10">
    <location>
        <begin position="91"/>
        <end position="110"/>
    </location>
</feature>
<keyword evidence="6 10" id="KW-0472">Membrane</keyword>
<reference evidence="12" key="1">
    <citation type="submission" date="2017-01" db="EMBL/GenBank/DDBJ databases">
        <authorList>
            <person name="Varghese N."/>
            <person name="Submissions S."/>
        </authorList>
    </citation>
    <scope>NUCLEOTIDE SEQUENCE [LARGE SCALE GENOMIC DNA]</scope>
    <source>
        <strain evidence="12">DSM 23145</strain>
    </source>
</reference>
<organism evidence="11 12">
    <name type="scientific">Kaistella chaponensis</name>
    <dbReference type="NCBI Taxonomy" id="713588"/>
    <lineage>
        <taxon>Bacteria</taxon>
        <taxon>Pseudomonadati</taxon>
        <taxon>Bacteroidota</taxon>
        <taxon>Flavobacteriia</taxon>
        <taxon>Flavobacteriales</taxon>
        <taxon>Weeksellaceae</taxon>
        <taxon>Chryseobacterium group</taxon>
        <taxon>Kaistella</taxon>
    </lineage>
</organism>
<dbReference type="GO" id="GO:0005886">
    <property type="term" value="C:plasma membrane"/>
    <property type="evidence" value="ECO:0007669"/>
    <property type="project" value="UniProtKB-SubCell"/>
</dbReference>
<gene>
    <name evidence="11" type="ORF">SAMN05421789_10853</name>
</gene>
<dbReference type="AlphaFoldDB" id="A0A1N7MC51"/>
<dbReference type="OrthoDB" id="21828at2"/>
<dbReference type="PANTHER" id="PTHR30561:SF0">
    <property type="entry name" value="GUANIDINIUM EXPORTER"/>
    <property type="match status" value="1"/>
</dbReference>
<keyword evidence="2" id="KW-0813">Transport</keyword>
<feature type="transmembrane region" description="Helical" evidence="10">
    <location>
        <begin position="65"/>
        <end position="85"/>
    </location>
</feature>
<dbReference type="STRING" id="713588.SAMN05421789_10853"/>
<evidence type="ECO:0000256" key="10">
    <source>
        <dbReference type="SAM" id="Phobius"/>
    </source>
</evidence>
<dbReference type="InterPro" id="IPR037185">
    <property type="entry name" value="EmrE-like"/>
</dbReference>
<evidence type="ECO:0000313" key="11">
    <source>
        <dbReference type="EMBL" id="SIS83551.1"/>
    </source>
</evidence>
<dbReference type="RefSeq" id="WP_076387227.1">
    <property type="nucleotide sequence ID" value="NZ_FTOI01000008.1"/>
</dbReference>
<evidence type="ECO:0000256" key="5">
    <source>
        <dbReference type="ARBA" id="ARBA00022989"/>
    </source>
</evidence>
<dbReference type="InterPro" id="IPR045324">
    <property type="entry name" value="Small_multidrug_res"/>
</dbReference>
<evidence type="ECO:0000256" key="9">
    <source>
        <dbReference type="RuleBase" id="RU003942"/>
    </source>
</evidence>
<evidence type="ECO:0000256" key="1">
    <source>
        <dbReference type="ARBA" id="ARBA00004651"/>
    </source>
</evidence>
<keyword evidence="5 10" id="KW-1133">Transmembrane helix</keyword>
<dbReference type="Gene3D" id="1.10.3730.20">
    <property type="match status" value="1"/>
</dbReference>
<dbReference type="GO" id="GO:0022857">
    <property type="term" value="F:transmembrane transporter activity"/>
    <property type="evidence" value="ECO:0007669"/>
    <property type="project" value="InterPro"/>
</dbReference>
<dbReference type="SUPFAM" id="SSF103481">
    <property type="entry name" value="Multidrug resistance efflux transporter EmrE"/>
    <property type="match status" value="1"/>
</dbReference>
<evidence type="ECO:0000256" key="2">
    <source>
        <dbReference type="ARBA" id="ARBA00022448"/>
    </source>
</evidence>
<evidence type="ECO:0000256" key="4">
    <source>
        <dbReference type="ARBA" id="ARBA00022692"/>
    </source>
</evidence>
<dbReference type="Pfam" id="PF00893">
    <property type="entry name" value="Multi_Drug_Res"/>
    <property type="match status" value="1"/>
</dbReference>
<dbReference type="InterPro" id="IPR000390">
    <property type="entry name" value="Small_drug/metabolite_transptr"/>
</dbReference>
<dbReference type="PANTHER" id="PTHR30561">
    <property type="entry name" value="SMR FAMILY PROTON-DEPENDENT DRUG EFFLUX TRANSPORTER SUGE"/>
    <property type="match status" value="1"/>
</dbReference>
<proteinExistence type="inferred from homology"/>
<accession>A0A1N7MC51</accession>
<keyword evidence="4 9" id="KW-0812">Transmembrane</keyword>
<sequence>MNWIILIIGGLFETAFATCLGKAQETTGKESYFWWGGFVISLFLSMFLLYKAISVGTNPIPIGTAYAVWTGIGAVGAVLMGIFVFNEPATFWRMFFVMALIASVVGLKLVSS</sequence>